<proteinExistence type="predicted"/>
<reference evidence="2 3" key="1">
    <citation type="journal article" date="2008" name="Nature">
        <title>The genome of the model beetle and pest Tribolium castaneum.</title>
        <authorList>
            <consortium name="Tribolium Genome Sequencing Consortium"/>
            <person name="Richards S."/>
            <person name="Gibbs R.A."/>
            <person name="Weinstock G.M."/>
            <person name="Brown S.J."/>
            <person name="Denell R."/>
            <person name="Beeman R.W."/>
            <person name="Gibbs R."/>
            <person name="Beeman R.W."/>
            <person name="Brown S.J."/>
            <person name="Bucher G."/>
            <person name="Friedrich M."/>
            <person name="Grimmelikhuijzen C.J."/>
            <person name="Klingler M."/>
            <person name="Lorenzen M."/>
            <person name="Richards S."/>
            <person name="Roth S."/>
            <person name="Schroder R."/>
            <person name="Tautz D."/>
            <person name="Zdobnov E.M."/>
            <person name="Muzny D."/>
            <person name="Gibbs R.A."/>
            <person name="Weinstock G.M."/>
            <person name="Attaway T."/>
            <person name="Bell S."/>
            <person name="Buhay C.J."/>
            <person name="Chandrabose M.N."/>
            <person name="Chavez D."/>
            <person name="Clerk-Blankenburg K.P."/>
            <person name="Cree A."/>
            <person name="Dao M."/>
            <person name="Davis C."/>
            <person name="Chacko J."/>
            <person name="Dinh H."/>
            <person name="Dugan-Rocha S."/>
            <person name="Fowler G."/>
            <person name="Garner T.T."/>
            <person name="Garnes J."/>
            <person name="Gnirke A."/>
            <person name="Hawes A."/>
            <person name="Hernandez J."/>
            <person name="Hines S."/>
            <person name="Holder M."/>
            <person name="Hume J."/>
            <person name="Jhangiani S.N."/>
            <person name="Joshi V."/>
            <person name="Khan Z.M."/>
            <person name="Jackson L."/>
            <person name="Kovar C."/>
            <person name="Kowis A."/>
            <person name="Lee S."/>
            <person name="Lewis L.R."/>
            <person name="Margolis J."/>
            <person name="Morgan M."/>
            <person name="Nazareth L.V."/>
            <person name="Nguyen N."/>
            <person name="Okwuonu G."/>
            <person name="Parker D."/>
            <person name="Richards S."/>
            <person name="Ruiz S.J."/>
            <person name="Santibanez J."/>
            <person name="Savard J."/>
            <person name="Scherer S.E."/>
            <person name="Schneider B."/>
            <person name="Sodergren E."/>
            <person name="Tautz D."/>
            <person name="Vattahil S."/>
            <person name="Villasana D."/>
            <person name="White C.S."/>
            <person name="Wright R."/>
            <person name="Park Y."/>
            <person name="Beeman R.W."/>
            <person name="Lord J."/>
            <person name="Oppert B."/>
            <person name="Lorenzen M."/>
            <person name="Brown S."/>
            <person name="Wang L."/>
            <person name="Savard J."/>
            <person name="Tautz D."/>
            <person name="Richards S."/>
            <person name="Weinstock G."/>
            <person name="Gibbs R.A."/>
            <person name="Liu Y."/>
            <person name="Worley K."/>
            <person name="Weinstock G."/>
            <person name="Elsik C.G."/>
            <person name="Reese J.T."/>
            <person name="Elhaik E."/>
            <person name="Landan G."/>
            <person name="Graur D."/>
            <person name="Arensburger P."/>
            <person name="Atkinson P."/>
            <person name="Beeman R.W."/>
            <person name="Beidler J."/>
            <person name="Brown S.J."/>
            <person name="Demuth J.P."/>
            <person name="Drury D.W."/>
            <person name="Du Y.Z."/>
            <person name="Fujiwara H."/>
            <person name="Lorenzen M."/>
            <person name="Maselli V."/>
            <person name="Osanai M."/>
            <person name="Park Y."/>
            <person name="Robertson H.M."/>
            <person name="Tu Z."/>
            <person name="Wang J.J."/>
            <person name="Wang S."/>
            <person name="Richards S."/>
            <person name="Song H."/>
            <person name="Zhang L."/>
            <person name="Sodergren E."/>
            <person name="Werner D."/>
            <person name="Stanke M."/>
            <person name="Morgenstern B."/>
            <person name="Solovyev V."/>
            <person name="Kosarev P."/>
            <person name="Brown G."/>
            <person name="Chen H.C."/>
            <person name="Ermolaeva O."/>
            <person name="Hlavina W."/>
            <person name="Kapustin Y."/>
            <person name="Kiryutin B."/>
            <person name="Kitts P."/>
            <person name="Maglott D."/>
            <person name="Pruitt K."/>
            <person name="Sapojnikov V."/>
            <person name="Souvorov A."/>
            <person name="Mackey A.J."/>
            <person name="Waterhouse R.M."/>
            <person name="Wyder S."/>
            <person name="Zdobnov E.M."/>
            <person name="Zdobnov E.M."/>
            <person name="Wyder S."/>
            <person name="Kriventseva E.V."/>
            <person name="Kadowaki T."/>
            <person name="Bork P."/>
            <person name="Aranda M."/>
            <person name="Bao R."/>
            <person name="Beermann A."/>
            <person name="Berns N."/>
            <person name="Bolognesi R."/>
            <person name="Bonneton F."/>
            <person name="Bopp D."/>
            <person name="Brown S.J."/>
            <person name="Bucher G."/>
            <person name="Butts T."/>
            <person name="Chaumot A."/>
            <person name="Denell R.E."/>
            <person name="Ferrier D.E."/>
            <person name="Friedrich M."/>
            <person name="Gordon C.M."/>
            <person name="Jindra M."/>
            <person name="Klingler M."/>
            <person name="Lan Q."/>
            <person name="Lattorff H.M."/>
            <person name="Laudet V."/>
            <person name="von Levetsow C."/>
            <person name="Liu Z."/>
            <person name="Lutz R."/>
            <person name="Lynch J.A."/>
            <person name="da Fonseca R.N."/>
            <person name="Posnien N."/>
            <person name="Reuter R."/>
            <person name="Roth S."/>
            <person name="Savard J."/>
            <person name="Schinko J.B."/>
            <person name="Schmitt C."/>
            <person name="Schoppmeier M."/>
            <person name="Schroder R."/>
            <person name="Shippy T.D."/>
            <person name="Simonnet F."/>
            <person name="Marques-Souza H."/>
            <person name="Tautz D."/>
            <person name="Tomoyasu Y."/>
            <person name="Trauner J."/>
            <person name="Van der Zee M."/>
            <person name="Vervoort M."/>
            <person name="Wittkopp N."/>
            <person name="Wimmer E.A."/>
            <person name="Yang X."/>
            <person name="Jones A.K."/>
            <person name="Sattelle D.B."/>
            <person name="Ebert P.R."/>
            <person name="Nelson D."/>
            <person name="Scott J.G."/>
            <person name="Beeman R.W."/>
            <person name="Muthukrishnan S."/>
            <person name="Kramer K.J."/>
            <person name="Arakane Y."/>
            <person name="Beeman R.W."/>
            <person name="Zhu Q."/>
            <person name="Hogenkamp D."/>
            <person name="Dixit R."/>
            <person name="Oppert B."/>
            <person name="Jiang H."/>
            <person name="Zou Z."/>
            <person name="Marshall J."/>
            <person name="Elpidina E."/>
            <person name="Vinokurov K."/>
            <person name="Oppert C."/>
            <person name="Zou Z."/>
            <person name="Evans J."/>
            <person name="Lu Z."/>
            <person name="Zhao P."/>
            <person name="Sumathipala N."/>
            <person name="Altincicek B."/>
            <person name="Vilcinskas A."/>
            <person name="Williams M."/>
            <person name="Hultmark D."/>
            <person name="Hetru C."/>
            <person name="Jiang H."/>
            <person name="Grimmelikhuijzen C.J."/>
            <person name="Hauser F."/>
            <person name="Cazzamali G."/>
            <person name="Williamson M."/>
            <person name="Park Y."/>
            <person name="Li B."/>
            <person name="Tanaka Y."/>
            <person name="Predel R."/>
            <person name="Neupert S."/>
            <person name="Schachtner J."/>
            <person name="Verleyen P."/>
            <person name="Raible F."/>
            <person name="Bork P."/>
            <person name="Friedrich M."/>
            <person name="Walden K.K."/>
            <person name="Robertson H.M."/>
            <person name="Angeli S."/>
            <person name="Foret S."/>
            <person name="Bucher G."/>
            <person name="Schuetz S."/>
            <person name="Maleszka R."/>
            <person name="Wimmer E.A."/>
            <person name="Beeman R.W."/>
            <person name="Lorenzen M."/>
            <person name="Tomoyasu Y."/>
            <person name="Miller S.C."/>
            <person name="Grossmann D."/>
            <person name="Bucher G."/>
        </authorList>
    </citation>
    <scope>NUCLEOTIDE SEQUENCE [LARGE SCALE GENOMIC DNA]</scope>
    <source>
        <strain evidence="2 3">Georgia GA2</strain>
    </source>
</reference>
<feature type="signal peptide" evidence="1">
    <location>
        <begin position="1"/>
        <end position="23"/>
    </location>
</feature>
<evidence type="ECO:0000256" key="1">
    <source>
        <dbReference type="SAM" id="SignalP"/>
    </source>
</evidence>
<evidence type="ECO:0000313" key="3">
    <source>
        <dbReference type="Proteomes" id="UP000007266"/>
    </source>
</evidence>
<reference evidence="2 3" key="2">
    <citation type="journal article" date="2010" name="Nucleic Acids Res.">
        <title>BeetleBase in 2010: revisions to provide comprehensive genomic information for Tribolium castaneum.</title>
        <authorList>
            <person name="Kim H.S."/>
            <person name="Murphy T."/>
            <person name="Xia J."/>
            <person name="Caragea D."/>
            <person name="Park Y."/>
            <person name="Beeman R.W."/>
            <person name="Lorenzen M.D."/>
            <person name="Butcher S."/>
            <person name="Manak J.R."/>
            <person name="Brown S.J."/>
        </authorList>
    </citation>
    <scope>GENOME REANNOTATION</scope>
    <source>
        <strain evidence="2 3">Georgia GA2</strain>
    </source>
</reference>
<dbReference type="Proteomes" id="UP000007266">
    <property type="component" value="Linkage group 8"/>
</dbReference>
<accession>A0A139WCX4</accession>
<feature type="chain" id="PRO_5007299692" evidence="1">
    <location>
        <begin position="24"/>
        <end position="78"/>
    </location>
</feature>
<sequence length="78" mass="8647">MVDKAKIVCFVAFLLVMVHLGEGQFWFPPPEVRNPSRVAGAKSPDEIMEKVSSKLEKAQSKVTQAAEKVSEKVSPYLN</sequence>
<gene>
    <name evidence="2" type="primary">AUGUSTUS-3.0.2_34849</name>
    <name evidence="2" type="ORF">TcasGA2_TC034849</name>
</gene>
<evidence type="ECO:0000313" key="2">
    <source>
        <dbReference type="EMBL" id="KYB25783.1"/>
    </source>
</evidence>
<dbReference type="AlphaFoldDB" id="A0A139WCX4"/>
<protein>
    <submittedName>
        <fullName evidence="2">Uncharacterized protein</fullName>
    </submittedName>
</protein>
<dbReference type="InParanoid" id="A0A139WCX4"/>
<name>A0A139WCX4_TRICA</name>
<dbReference type="EMBL" id="KQ971362">
    <property type="protein sequence ID" value="KYB25783.1"/>
    <property type="molecule type" value="Genomic_DNA"/>
</dbReference>
<keyword evidence="3" id="KW-1185">Reference proteome</keyword>
<keyword evidence="1" id="KW-0732">Signal</keyword>
<organism evidence="2 3">
    <name type="scientific">Tribolium castaneum</name>
    <name type="common">Red flour beetle</name>
    <dbReference type="NCBI Taxonomy" id="7070"/>
    <lineage>
        <taxon>Eukaryota</taxon>
        <taxon>Metazoa</taxon>
        <taxon>Ecdysozoa</taxon>
        <taxon>Arthropoda</taxon>
        <taxon>Hexapoda</taxon>
        <taxon>Insecta</taxon>
        <taxon>Pterygota</taxon>
        <taxon>Neoptera</taxon>
        <taxon>Endopterygota</taxon>
        <taxon>Coleoptera</taxon>
        <taxon>Polyphaga</taxon>
        <taxon>Cucujiformia</taxon>
        <taxon>Tenebrionidae</taxon>
        <taxon>Tenebrionidae incertae sedis</taxon>
        <taxon>Tribolium</taxon>
    </lineage>
</organism>